<feature type="non-terminal residue" evidence="1">
    <location>
        <position position="1"/>
    </location>
</feature>
<dbReference type="EMBL" id="GEFM01007161">
    <property type="protein sequence ID" value="JAP68635.1"/>
    <property type="molecule type" value="mRNA"/>
</dbReference>
<proteinExistence type="evidence at transcript level"/>
<name>A0A131XR36_IXORI</name>
<evidence type="ECO:0000313" key="1">
    <source>
        <dbReference type="EMBL" id="JAP68635.1"/>
    </source>
</evidence>
<protein>
    <submittedName>
        <fullName evidence="1">Uncharacterized protein</fullName>
    </submittedName>
</protein>
<dbReference type="AlphaFoldDB" id="A0A131XR36"/>
<accession>A0A131XR36</accession>
<sequence length="88" mass="10018">AHHMSLRHSRQGRAILHHMGENISELPKPGCPILPWEITDVVSSCPISKNMDPSHPERRQNLAQKHIGVVEQLKRDPHTTVIYTDESQ</sequence>
<reference evidence="1" key="1">
    <citation type="submission" date="2016-02" db="EMBL/GenBank/DDBJ databases">
        <title>RNAseq analyses of the midgut from blood- or serum-fed Ixodes ricinus ticks.</title>
        <authorList>
            <person name="Perner J."/>
            <person name="Provaznik J."/>
            <person name="Schrenkova J."/>
            <person name="Urbanova V."/>
            <person name="Ribeiro J.M."/>
            <person name="Kopacek P."/>
        </authorList>
    </citation>
    <scope>NUCLEOTIDE SEQUENCE</scope>
    <source>
        <tissue evidence="1">Gut</tissue>
    </source>
</reference>
<organism evidence="1">
    <name type="scientific">Ixodes ricinus</name>
    <name type="common">Common tick</name>
    <name type="synonym">Acarus ricinus</name>
    <dbReference type="NCBI Taxonomy" id="34613"/>
    <lineage>
        <taxon>Eukaryota</taxon>
        <taxon>Metazoa</taxon>
        <taxon>Ecdysozoa</taxon>
        <taxon>Arthropoda</taxon>
        <taxon>Chelicerata</taxon>
        <taxon>Arachnida</taxon>
        <taxon>Acari</taxon>
        <taxon>Parasitiformes</taxon>
        <taxon>Ixodida</taxon>
        <taxon>Ixodoidea</taxon>
        <taxon>Ixodidae</taxon>
        <taxon>Ixodinae</taxon>
        <taxon>Ixodes</taxon>
    </lineage>
</organism>